<feature type="compositionally biased region" description="Polar residues" evidence="1">
    <location>
        <begin position="70"/>
        <end position="84"/>
    </location>
</feature>
<gene>
    <name evidence="2" type="ORF">DD728_01695</name>
</gene>
<dbReference type="EMBL" id="DOGS01000037">
    <property type="protein sequence ID" value="HBQ47594.1"/>
    <property type="molecule type" value="Genomic_DNA"/>
</dbReference>
<proteinExistence type="predicted"/>
<dbReference type="SUPFAM" id="SSF48295">
    <property type="entry name" value="TrpR-like"/>
    <property type="match status" value="1"/>
</dbReference>
<comment type="caution">
    <text evidence="2">The sequence shown here is derived from an EMBL/GenBank/DDBJ whole genome shotgun (WGS) entry which is preliminary data.</text>
</comment>
<feature type="region of interest" description="Disordered" evidence="1">
    <location>
        <begin position="58"/>
        <end position="84"/>
    </location>
</feature>
<name>A0A356W1W0_9PROT</name>
<evidence type="ECO:0008006" key="4">
    <source>
        <dbReference type="Google" id="ProtNLM"/>
    </source>
</evidence>
<organism evidence="2 3">
    <name type="scientific">Hyphomonas atlantica</name>
    <dbReference type="NCBI Taxonomy" id="1280948"/>
    <lineage>
        <taxon>Bacteria</taxon>
        <taxon>Pseudomonadati</taxon>
        <taxon>Pseudomonadota</taxon>
        <taxon>Alphaproteobacteria</taxon>
        <taxon>Hyphomonadales</taxon>
        <taxon>Hyphomonadaceae</taxon>
        <taxon>Hyphomonas</taxon>
    </lineage>
</organism>
<dbReference type="GO" id="GO:0043565">
    <property type="term" value="F:sequence-specific DNA binding"/>
    <property type="evidence" value="ECO:0007669"/>
    <property type="project" value="InterPro"/>
</dbReference>
<evidence type="ECO:0000313" key="2">
    <source>
        <dbReference type="EMBL" id="HBQ47594.1"/>
    </source>
</evidence>
<accession>A0A356W1W0</accession>
<protein>
    <recommendedName>
        <fullName evidence="4">Transposase</fullName>
    </recommendedName>
</protein>
<reference evidence="2 3" key="1">
    <citation type="journal article" date="2018" name="Nat. Biotechnol.">
        <title>A standardized bacterial taxonomy based on genome phylogeny substantially revises the tree of life.</title>
        <authorList>
            <person name="Parks D.H."/>
            <person name="Chuvochina M."/>
            <person name="Waite D.W."/>
            <person name="Rinke C."/>
            <person name="Skarshewski A."/>
            <person name="Chaumeil P.A."/>
            <person name="Hugenholtz P."/>
        </authorList>
    </citation>
    <scope>NUCLEOTIDE SEQUENCE [LARGE SCALE GENOMIC DNA]</scope>
    <source>
        <strain evidence="2">UBA10378</strain>
    </source>
</reference>
<dbReference type="InterPro" id="IPR010921">
    <property type="entry name" value="Trp_repressor/repl_initiator"/>
</dbReference>
<sequence length="84" mass="9363">MSKRKQHAPKFKAKVALEALEGEATVSKLASRFGRGQKVATIGKNRFYKYSRFRQVRNNGDGPNCDGPLRQNSPLTGNSHFKIA</sequence>
<evidence type="ECO:0000256" key="1">
    <source>
        <dbReference type="SAM" id="MobiDB-lite"/>
    </source>
</evidence>
<evidence type="ECO:0000313" key="3">
    <source>
        <dbReference type="Proteomes" id="UP000263957"/>
    </source>
</evidence>
<dbReference type="Proteomes" id="UP000263957">
    <property type="component" value="Unassembled WGS sequence"/>
</dbReference>
<dbReference type="AlphaFoldDB" id="A0A356W1W0"/>